<proteinExistence type="predicted"/>
<reference evidence="1" key="1">
    <citation type="submission" date="2018-06" db="EMBL/GenBank/DDBJ databases">
        <authorList>
            <person name="Zhirakovskaya E."/>
        </authorList>
    </citation>
    <scope>NUCLEOTIDE SEQUENCE</scope>
</reference>
<protein>
    <submittedName>
        <fullName evidence="1">Uncharacterized protein</fullName>
    </submittedName>
</protein>
<dbReference type="AlphaFoldDB" id="A0A3B1AQN7"/>
<dbReference type="EMBL" id="UOFS01000044">
    <property type="protein sequence ID" value="VAX00550.1"/>
    <property type="molecule type" value="Genomic_DNA"/>
</dbReference>
<sequence length="146" mass="15823">MNYKKQWTILAISVISLQSFFINTAIADSAAPAHVEAIKGSELSRVTLSEQAFKRIDIKTTQVQELASDGVAQKQKTIPYASVLYDKHGKTWAYVKTKTRTFVRQSIGIVRIDGDQAILSNGPAIGTNVVTVGVAELFGSETGIGH</sequence>
<name>A0A3B1AQN7_9ZZZZ</name>
<evidence type="ECO:0000313" key="1">
    <source>
        <dbReference type="EMBL" id="VAX00550.1"/>
    </source>
</evidence>
<gene>
    <name evidence="1" type="ORF">MNBD_GAMMA22-2981</name>
</gene>
<organism evidence="1">
    <name type="scientific">hydrothermal vent metagenome</name>
    <dbReference type="NCBI Taxonomy" id="652676"/>
    <lineage>
        <taxon>unclassified sequences</taxon>
        <taxon>metagenomes</taxon>
        <taxon>ecological metagenomes</taxon>
    </lineage>
</organism>
<accession>A0A3B1AQN7</accession>